<organism evidence="2 3">
    <name type="scientific">Caerostris darwini</name>
    <dbReference type="NCBI Taxonomy" id="1538125"/>
    <lineage>
        <taxon>Eukaryota</taxon>
        <taxon>Metazoa</taxon>
        <taxon>Ecdysozoa</taxon>
        <taxon>Arthropoda</taxon>
        <taxon>Chelicerata</taxon>
        <taxon>Arachnida</taxon>
        <taxon>Araneae</taxon>
        <taxon>Araneomorphae</taxon>
        <taxon>Entelegynae</taxon>
        <taxon>Araneoidea</taxon>
        <taxon>Araneidae</taxon>
        <taxon>Caerostris</taxon>
    </lineage>
</organism>
<evidence type="ECO:0008006" key="4">
    <source>
        <dbReference type="Google" id="ProtNLM"/>
    </source>
</evidence>
<reference evidence="2 3" key="1">
    <citation type="submission" date="2021-06" db="EMBL/GenBank/DDBJ databases">
        <title>Caerostris darwini draft genome.</title>
        <authorList>
            <person name="Kono N."/>
            <person name="Arakawa K."/>
        </authorList>
    </citation>
    <scope>NUCLEOTIDE SEQUENCE [LARGE SCALE GENOMIC DNA]</scope>
</reference>
<name>A0AAV4UA46_9ARAC</name>
<keyword evidence="1" id="KW-1133">Transmembrane helix</keyword>
<evidence type="ECO:0000256" key="1">
    <source>
        <dbReference type="SAM" id="Phobius"/>
    </source>
</evidence>
<comment type="caution">
    <text evidence="2">The sequence shown here is derived from an EMBL/GenBank/DDBJ whole genome shotgun (WGS) entry which is preliminary data.</text>
</comment>
<keyword evidence="1" id="KW-0812">Transmembrane</keyword>
<proteinExistence type="predicted"/>
<sequence length="94" mass="10843">MVCADSNSGPVMGKSLIPALGNKMSEESFRNRFMSKHVLVAVWLKKMVFWSIFSLSFGICGGNTCWVCLFSFLWWDVIKKRFTRKSRVARDEQI</sequence>
<evidence type="ECO:0000313" key="3">
    <source>
        <dbReference type="Proteomes" id="UP001054837"/>
    </source>
</evidence>
<keyword evidence="3" id="KW-1185">Reference proteome</keyword>
<gene>
    <name evidence="2" type="ORF">CDAR_434311</name>
</gene>
<protein>
    <recommendedName>
        <fullName evidence="4">Transmembrane protein</fullName>
    </recommendedName>
</protein>
<dbReference type="EMBL" id="BPLQ01010949">
    <property type="protein sequence ID" value="GIY54628.1"/>
    <property type="molecule type" value="Genomic_DNA"/>
</dbReference>
<dbReference type="Proteomes" id="UP001054837">
    <property type="component" value="Unassembled WGS sequence"/>
</dbReference>
<keyword evidence="1" id="KW-0472">Membrane</keyword>
<feature type="transmembrane region" description="Helical" evidence="1">
    <location>
        <begin position="48"/>
        <end position="75"/>
    </location>
</feature>
<evidence type="ECO:0000313" key="2">
    <source>
        <dbReference type="EMBL" id="GIY54628.1"/>
    </source>
</evidence>
<accession>A0AAV4UA46</accession>
<dbReference type="AlphaFoldDB" id="A0AAV4UA46"/>